<keyword evidence="3" id="KW-0472">Membrane</keyword>
<feature type="transmembrane region" description="Helical" evidence="3">
    <location>
        <begin position="21"/>
        <end position="41"/>
    </location>
</feature>
<dbReference type="NCBIfam" id="TIGR00350">
    <property type="entry name" value="lytR_cpsA_psr"/>
    <property type="match status" value="1"/>
</dbReference>
<dbReference type="PANTHER" id="PTHR33392:SF10">
    <property type="entry name" value="POLYISOPRENYL-TEICHOIC ACID--PEPTIDOGLYCAN TEICHOIC ACID TRANSFERASE TAGV"/>
    <property type="match status" value="1"/>
</dbReference>
<sequence>MEQSRVKRVKRKKNKKWLHRVLLLGLLAVFAVSGLLFWQVWDTLAGSYDPLNRGDKSKKRDEKVTIDDPFTVLLIGTDVKKASDTNWRPDVLMIASVNPKKKSMKMISVPRDTYAEIANTNGMKNKINSAAYYGEQKGVGPTTNTVETVEDFFNIPIDYYAKINFTGFMDVVDAAGGITVHNKRNFSIRLFNKMEYYEPGELELDGRRALGYVRERKSDPKGDQGRNERQREVLQAVMNKMMSVKSIGKIDDVLKSVGDNVTYSFKVSDLPALQATYSEISKENTENIEIQGENSRNNPQNLWFFYVEDTERLRISHILQKHLGLPLETLEGEPFTGTSPADEDPNTGEEGATPGEGETSPDGTSSTENGTQTPSYTQP</sequence>
<name>A0A7D4CIH4_9BACL</name>
<evidence type="ECO:0000313" key="5">
    <source>
        <dbReference type="EMBL" id="QKG86054.1"/>
    </source>
</evidence>
<dbReference type="Gene3D" id="3.40.630.190">
    <property type="entry name" value="LCP protein"/>
    <property type="match status" value="1"/>
</dbReference>
<dbReference type="InterPro" id="IPR050922">
    <property type="entry name" value="LytR/CpsA/Psr_CW_biosynth"/>
</dbReference>
<organism evidence="5 6">
    <name type="scientific">Kroppenstedtia pulmonis</name>
    <dbReference type="NCBI Taxonomy" id="1380685"/>
    <lineage>
        <taxon>Bacteria</taxon>
        <taxon>Bacillati</taxon>
        <taxon>Bacillota</taxon>
        <taxon>Bacilli</taxon>
        <taxon>Bacillales</taxon>
        <taxon>Thermoactinomycetaceae</taxon>
        <taxon>Kroppenstedtia</taxon>
    </lineage>
</organism>
<gene>
    <name evidence="5" type="ORF">GXN76_12795</name>
</gene>
<feature type="domain" description="Cell envelope-related transcriptional attenuator" evidence="4">
    <location>
        <begin position="88"/>
        <end position="242"/>
    </location>
</feature>
<feature type="compositionally biased region" description="Low complexity" evidence="2">
    <location>
        <begin position="348"/>
        <end position="358"/>
    </location>
</feature>
<protein>
    <recommendedName>
        <fullName evidence="4">Cell envelope-related transcriptional attenuator domain-containing protein</fullName>
    </recommendedName>
</protein>
<proteinExistence type="inferred from homology"/>
<comment type="similarity">
    <text evidence="1">Belongs to the LytR/CpsA/Psr (LCP) family.</text>
</comment>
<evidence type="ECO:0000259" key="4">
    <source>
        <dbReference type="Pfam" id="PF03816"/>
    </source>
</evidence>
<dbReference type="KEGG" id="kpul:GXN76_12795"/>
<dbReference type="AlphaFoldDB" id="A0A7D4CIH4"/>
<dbReference type="EMBL" id="CP048104">
    <property type="protein sequence ID" value="QKG86054.1"/>
    <property type="molecule type" value="Genomic_DNA"/>
</dbReference>
<dbReference type="Proteomes" id="UP000503088">
    <property type="component" value="Chromosome"/>
</dbReference>
<feature type="region of interest" description="Disordered" evidence="2">
    <location>
        <begin position="330"/>
        <end position="379"/>
    </location>
</feature>
<evidence type="ECO:0000313" key="6">
    <source>
        <dbReference type="Proteomes" id="UP000503088"/>
    </source>
</evidence>
<evidence type="ECO:0000256" key="2">
    <source>
        <dbReference type="SAM" id="MobiDB-lite"/>
    </source>
</evidence>
<feature type="compositionally biased region" description="Polar residues" evidence="2">
    <location>
        <begin position="361"/>
        <end position="379"/>
    </location>
</feature>
<keyword evidence="3" id="KW-1133">Transmembrane helix</keyword>
<reference evidence="5 6" key="1">
    <citation type="submission" date="2020-01" db="EMBL/GenBank/DDBJ databases">
        <authorList>
            <person name="Gulvik C.A."/>
            <person name="Batra D.G."/>
        </authorList>
    </citation>
    <scope>NUCLEOTIDE SEQUENCE [LARGE SCALE GENOMIC DNA]</scope>
    <source>
        <strain evidence="5 6">W9323</strain>
    </source>
</reference>
<keyword evidence="6" id="KW-1185">Reference proteome</keyword>
<accession>A0A7D4CIH4</accession>
<dbReference type="PANTHER" id="PTHR33392">
    <property type="entry name" value="POLYISOPRENYL-TEICHOIC ACID--PEPTIDOGLYCAN TEICHOIC ACID TRANSFERASE TAGU"/>
    <property type="match status" value="1"/>
</dbReference>
<dbReference type="Pfam" id="PF03816">
    <property type="entry name" value="LytR_cpsA_psr"/>
    <property type="match status" value="1"/>
</dbReference>
<evidence type="ECO:0000256" key="3">
    <source>
        <dbReference type="SAM" id="Phobius"/>
    </source>
</evidence>
<dbReference type="InterPro" id="IPR004474">
    <property type="entry name" value="LytR_CpsA_psr"/>
</dbReference>
<evidence type="ECO:0000256" key="1">
    <source>
        <dbReference type="ARBA" id="ARBA00006068"/>
    </source>
</evidence>
<keyword evidence="3" id="KW-0812">Transmembrane</keyword>